<feature type="compositionally biased region" description="Basic and acidic residues" evidence="2">
    <location>
        <begin position="115"/>
        <end position="139"/>
    </location>
</feature>
<keyword evidence="3" id="KW-1133">Transmembrane helix</keyword>
<organism evidence="4 5">
    <name type="scientific">Aquatica leii</name>
    <dbReference type="NCBI Taxonomy" id="1421715"/>
    <lineage>
        <taxon>Eukaryota</taxon>
        <taxon>Metazoa</taxon>
        <taxon>Ecdysozoa</taxon>
        <taxon>Arthropoda</taxon>
        <taxon>Hexapoda</taxon>
        <taxon>Insecta</taxon>
        <taxon>Pterygota</taxon>
        <taxon>Neoptera</taxon>
        <taxon>Endopterygota</taxon>
        <taxon>Coleoptera</taxon>
        <taxon>Polyphaga</taxon>
        <taxon>Elateriformia</taxon>
        <taxon>Elateroidea</taxon>
        <taxon>Lampyridae</taxon>
        <taxon>Luciolinae</taxon>
        <taxon>Aquatica</taxon>
    </lineage>
</organism>
<comment type="subcellular location">
    <subcellularLocation>
        <location evidence="1">Endoplasmic reticulum membrane</location>
    </subcellularLocation>
</comment>
<feature type="region of interest" description="Disordered" evidence="2">
    <location>
        <begin position="115"/>
        <end position="194"/>
    </location>
</feature>
<evidence type="ECO:0000256" key="3">
    <source>
        <dbReference type="SAM" id="Phobius"/>
    </source>
</evidence>
<dbReference type="CDD" id="cd21675">
    <property type="entry name" value="SMP_TEX2"/>
    <property type="match status" value="1"/>
</dbReference>
<dbReference type="PANTHER" id="PTHR13466:SF0">
    <property type="entry name" value="SMP-LTD DOMAIN-CONTAINING PROTEIN"/>
    <property type="match status" value="1"/>
</dbReference>
<reference evidence="5" key="1">
    <citation type="submission" date="2023-01" db="EMBL/GenBank/DDBJ databases">
        <title>Key to firefly adult light organ development and bioluminescence: homeobox transcription factors regulate luciferase expression and transportation to peroxisome.</title>
        <authorList>
            <person name="Fu X."/>
        </authorList>
    </citation>
    <scope>NUCLEOTIDE SEQUENCE [LARGE SCALE GENOMIC DNA]</scope>
</reference>
<protein>
    <recommendedName>
        <fullName evidence="6">SMP-LTD domain-containing protein</fullName>
    </recommendedName>
</protein>
<evidence type="ECO:0000256" key="1">
    <source>
        <dbReference type="ARBA" id="ARBA00004586"/>
    </source>
</evidence>
<gene>
    <name evidence="4" type="ORF">RN001_014110</name>
</gene>
<feature type="region of interest" description="Disordered" evidence="2">
    <location>
        <begin position="41"/>
        <end position="100"/>
    </location>
</feature>
<sequence>MNKSKDGSKITLGMIKGKGINTSVPSISIRFNANAEEIEEFYQSEDESEDKFHNEKTKSVGVSDPDTSPLRYLPRLGKRSTSIDTSLTSQDSSPPTDRWKFFTEIKGKITKGVEEIKHRNQEIEQPTKKTKTTKDKDSSLSESDEMSESSISKTCGIVSTTEGVEMSSDDETPSIEDDKNVPKFKSPAQNGTKHHRYRIIRKRKPYREGKIPIEKLVDLYEITTGTKPNISFTNNETSKETVEVESGIEAFEDTNLQQTSENCSTPNVKSDTVVKEEEMIADLVKSIVNVQLDDDNVLSVSSISGEVVRTHELDEKIPRTYLAPEGFVDLRRPASDSLFEKFFCFRYIIVLIGILVLQLYTSIPSYITSFLIGILCTLLFNYFFEHLDLSRSTIFAHTITDSIEKPVIEIPAVKEYRPIIKIEGWMNEYPEDYNPRTYHIARTQSVYIKLQGNLLRISHTKEKIPKRALWNEAEHKNVTFTDHRVYNLLGANVNLAPIGLNKRRRWSKKYPICITFNSEVNVCDNFEFDNGSLSKGKKDVEVDPSFKKPRESIKKRIDTETQIFSKLNEEELLNEDDDFNGVENEDDEDSLKEEDDELSEDSLCDWGAFLSQDSPNGTQIYLFGRTDREKEEWYRNFTNSTRKGSDVKDENSDSVVQFSDNVNTTLPYEQDYIKYMNQFQKLSKQISNFHECNHKTSCLLWINAILSRVLFDFTHDDTFTDKVQERIQRKLSSIKLPQFVEQLPPLIHAVRDPKVDDKGLWVDMDVHYEGNVSLKLQTKLNLMRLKHNASIGTTDINEDSIPEKWQYSDVDDTAESSSDEDVYVPTVTGKASEGNAKGNPSNSKKFIKIVDKITESKIFQAATDNRYIKKAMEGVSNTDLCLKVELKDLTGTLVLNIPPPPSDRMWIGFRPLPKLILSAQPIVGDRNISFFKHLSSWIEKKLILEFQKVLVIPNMEDVVIPIMISKLPT</sequence>
<dbReference type="EMBL" id="JARPUR010000006">
    <property type="protein sequence ID" value="KAK4874750.1"/>
    <property type="molecule type" value="Genomic_DNA"/>
</dbReference>
<feature type="transmembrane region" description="Helical" evidence="3">
    <location>
        <begin position="342"/>
        <end position="360"/>
    </location>
</feature>
<evidence type="ECO:0000313" key="4">
    <source>
        <dbReference type="EMBL" id="KAK4874750.1"/>
    </source>
</evidence>
<dbReference type="GO" id="GO:0005789">
    <property type="term" value="C:endoplasmic reticulum membrane"/>
    <property type="evidence" value="ECO:0007669"/>
    <property type="project" value="UniProtKB-SubCell"/>
</dbReference>
<keyword evidence="3" id="KW-0812">Transmembrane</keyword>
<evidence type="ECO:0000313" key="5">
    <source>
        <dbReference type="Proteomes" id="UP001353858"/>
    </source>
</evidence>
<accession>A0AAN7NX27</accession>
<dbReference type="AlphaFoldDB" id="A0AAN7NX27"/>
<evidence type="ECO:0008006" key="6">
    <source>
        <dbReference type="Google" id="ProtNLM"/>
    </source>
</evidence>
<dbReference type="Proteomes" id="UP001353858">
    <property type="component" value="Unassembled WGS sequence"/>
</dbReference>
<evidence type="ECO:0000256" key="2">
    <source>
        <dbReference type="SAM" id="MobiDB-lite"/>
    </source>
</evidence>
<feature type="region of interest" description="Disordered" evidence="2">
    <location>
        <begin position="575"/>
        <end position="595"/>
    </location>
</feature>
<dbReference type="GO" id="GO:0008289">
    <property type="term" value="F:lipid binding"/>
    <property type="evidence" value="ECO:0007669"/>
    <property type="project" value="TreeGrafter"/>
</dbReference>
<dbReference type="PANTHER" id="PTHR13466">
    <property type="entry name" value="TEX2 PROTEIN-RELATED"/>
    <property type="match status" value="1"/>
</dbReference>
<comment type="caution">
    <text evidence="4">The sequence shown here is derived from an EMBL/GenBank/DDBJ whole genome shotgun (WGS) entry which is preliminary data.</text>
</comment>
<keyword evidence="3" id="KW-0472">Membrane</keyword>
<proteinExistence type="predicted"/>
<name>A0AAN7NX27_9COLE</name>
<feature type="transmembrane region" description="Helical" evidence="3">
    <location>
        <begin position="366"/>
        <end position="384"/>
    </location>
</feature>
<feature type="compositionally biased region" description="Polar residues" evidence="2">
    <location>
        <begin position="79"/>
        <end position="95"/>
    </location>
</feature>
<keyword evidence="5" id="KW-1185">Reference proteome</keyword>